<name>L8WT30_THACA</name>
<gene>
    <name evidence="3" type="ORF">AG1IA_06015</name>
</gene>
<feature type="transmembrane region" description="Helical" evidence="2">
    <location>
        <begin position="535"/>
        <end position="553"/>
    </location>
</feature>
<feature type="transmembrane region" description="Helical" evidence="2">
    <location>
        <begin position="315"/>
        <end position="333"/>
    </location>
</feature>
<keyword evidence="2" id="KW-0472">Membrane</keyword>
<comment type="caution">
    <text evidence="3">The sequence shown here is derived from an EMBL/GenBank/DDBJ whole genome shotgun (WGS) entry which is preliminary data.</text>
</comment>
<evidence type="ECO:0000313" key="3">
    <source>
        <dbReference type="EMBL" id="ELU39957.1"/>
    </source>
</evidence>
<feature type="region of interest" description="Disordered" evidence="1">
    <location>
        <begin position="1"/>
        <end position="58"/>
    </location>
</feature>
<feature type="transmembrane region" description="Helical" evidence="2">
    <location>
        <begin position="431"/>
        <end position="450"/>
    </location>
</feature>
<dbReference type="OMA" id="HIPRSHA"/>
<dbReference type="InterPro" id="IPR036259">
    <property type="entry name" value="MFS_trans_sf"/>
</dbReference>
<keyword evidence="2" id="KW-1133">Transmembrane helix</keyword>
<dbReference type="SUPFAM" id="SSF103473">
    <property type="entry name" value="MFS general substrate transporter"/>
    <property type="match status" value="1"/>
</dbReference>
<feature type="transmembrane region" description="Helical" evidence="2">
    <location>
        <begin position="193"/>
        <end position="220"/>
    </location>
</feature>
<accession>L8WT30</accession>
<feature type="transmembrane region" description="Helical" evidence="2">
    <location>
        <begin position="462"/>
        <end position="487"/>
    </location>
</feature>
<dbReference type="Proteomes" id="UP000011668">
    <property type="component" value="Unassembled WGS sequence"/>
</dbReference>
<dbReference type="EMBL" id="AFRT01001568">
    <property type="protein sequence ID" value="ELU39957.1"/>
    <property type="molecule type" value="Genomic_DNA"/>
</dbReference>
<dbReference type="HOGENOM" id="CLU_001265_1_2_1"/>
<feature type="compositionally biased region" description="Basic and acidic residues" evidence="1">
    <location>
        <begin position="7"/>
        <end position="19"/>
    </location>
</feature>
<protein>
    <submittedName>
        <fullName evidence="3">MFS_1 domain-containing protein</fullName>
    </submittedName>
</protein>
<feature type="transmembrane region" description="Helical" evidence="2">
    <location>
        <begin position="362"/>
        <end position="388"/>
    </location>
</feature>
<dbReference type="PANTHER" id="PTHR11360">
    <property type="entry name" value="MONOCARBOXYLATE TRANSPORTER"/>
    <property type="match status" value="1"/>
</dbReference>
<organism evidence="3 4">
    <name type="scientific">Thanatephorus cucumeris (strain AG1-IA)</name>
    <name type="common">Rice sheath blight fungus</name>
    <name type="synonym">Rhizoctonia solani</name>
    <dbReference type="NCBI Taxonomy" id="983506"/>
    <lineage>
        <taxon>Eukaryota</taxon>
        <taxon>Fungi</taxon>
        <taxon>Dikarya</taxon>
        <taxon>Basidiomycota</taxon>
        <taxon>Agaricomycotina</taxon>
        <taxon>Agaricomycetes</taxon>
        <taxon>Cantharellales</taxon>
        <taxon>Ceratobasidiaceae</taxon>
        <taxon>Rhizoctonia</taxon>
        <taxon>Rhizoctonia solani AG-1</taxon>
    </lineage>
</organism>
<reference evidence="3 4" key="1">
    <citation type="journal article" date="2013" name="Nat. Commun.">
        <title>The evolution and pathogenic mechanisms of the rice sheath blight pathogen.</title>
        <authorList>
            <person name="Zheng A."/>
            <person name="Lin R."/>
            <person name="Xu L."/>
            <person name="Qin P."/>
            <person name="Tang C."/>
            <person name="Ai P."/>
            <person name="Zhang D."/>
            <person name="Liu Y."/>
            <person name="Sun Z."/>
            <person name="Feng H."/>
            <person name="Wang Y."/>
            <person name="Chen Y."/>
            <person name="Liang X."/>
            <person name="Fu R."/>
            <person name="Li Q."/>
            <person name="Zhang J."/>
            <person name="Yu X."/>
            <person name="Xie Z."/>
            <person name="Ding L."/>
            <person name="Guan P."/>
            <person name="Tang J."/>
            <person name="Liang Y."/>
            <person name="Wang S."/>
            <person name="Deng Q."/>
            <person name="Li S."/>
            <person name="Zhu J."/>
            <person name="Wang L."/>
            <person name="Liu H."/>
            <person name="Li P."/>
        </authorList>
    </citation>
    <scope>NUCLEOTIDE SEQUENCE [LARGE SCALE GENOMIC DNA]</scope>
    <source>
        <strain evidence="4">AG-1 IA</strain>
    </source>
</reference>
<sequence>MITPSDTRTRPENQSRDWDAQTVDESDPAARLPSQEKSIHQLENPPSAPDPHSPHFQEGGIDGWKVVLGCALISGPSIGPYLPSFSALALANTSPRSPSRMEKYHAQHFLAGTPGATLSVIGSLQNAVRPTSLLLIHPTDISMLRLANDDSSLCVWQVRRQIVSRYSAFKLSYALSATHLTHAFSRSHSGYKVMFIAAGCIVVFVGQLLAAFCTSLWSIFLTQSYLSHTGCLARRGMRSAAAYGLCPAVPVVQQAPRSRHRLRHRRFVLWSSGSSPPRSGAHHIPRSHALTRLLIDLIRIANQEMLSRIGFRKTLLIYSFVQGLTMLLGFLLVKVRPSVSGPNKPAREIQWLDKRYLADPTFWTFAIAGLSRSTLSGYMCPFVFISVYTGEKIPAISSQLANLPIPIMSFASAIGRIGAGHVADRIGFMNAFILAITISGLSQLVLWNVAAETYSRVLRDELRVVFGLTGPCFLSLVTPIAATLYGIDNLATLTGLFNIANVPGKLCASELSRAKTGPPIGGVILDGAGHSWHALAAYSGSIQLLGVICILYGKESRCVCRW</sequence>
<evidence type="ECO:0000256" key="2">
    <source>
        <dbReference type="SAM" id="Phobius"/>
    </source>
</evidence>
<dbReference type="Gene3D" id="1.20.1250.20">
    <property type="entry name" value="MFS general substrate transporter like domains"/>
    <property type="match status" value="1"/>
</dbReference>
<evidence type="ECO:0000313" key="4">
    <source>
        <dbReference type="Proteomes" id="UP000011668"/>
    </source>
</evidence>
<dbReference type="OrthoDB" id="2213137at2759"/>
<feature type="transmembrane region" description="Helical" evidence="2">
    <location>
        <begin position="400"/>
        <end position="419"/>
    </location>
</feature>
<proteinExistence type="predicted"/>
<keyword evidence="2" id="KW-0812">Transmembrane</keyword>
<evidence type="ECO:0000256" key="1">
    <source>
        <dbReference type="SAM" id="MobiDB-lite"/>
    </source>
</evidence>
<dbReference type="AlphaFoldDB" id="L8WT30"/>
<dbReference type="PANTHER" id="PTHR11360:SF284">
    <property type="entry name" value="EG:103B4.3 PROTEIN-RELATED"/>
    <property type="match status" value="1"/>
</dbReference>
<dbReference type="InterPro" id="IPR050327">
    <property type="entry name" value="Proton-linked_MCT"/>
</dbReference>
<keyword evidence="4" id="KW-1185">Reference proteome</keyword>